<evidence type="ECO:0000313" key="1">
    <source>
        <dbReference type="EMBL" id="SFJ20694.1"/>
    </source>
</evidence>
<protein>
    <submittedName>
        <fullName evidence="1">Uncharacterized protein</fullName>
    </submittedName>
</protein>
<proteinExistence type="predicted"/>
<dbReference type="AlphaFoldDB" id="A0A1I3PG84"/>
<organism evidence="1 2">
    <name type="scientific">Phytopseudomonas argentinensis</name>
    <dbReference type="NCBI Taxonomy" id="289370"/>
    <lineage>
        <taxon>Bacteria</taxon>
        <taxon>Pseudomonadati</taxon>
        <taxon>Pseudomonadota</taxon>
        <taxon>Gammaproteobacteria</taxon>
        <taxon>Pseudomonadales</taxon>
        <taxon>Pseudomonadaceae</taxon>
        <taxon>Phytopseudomonas</taxon>
    </lineage>
</organism>
<evidence type="ECO:0000313" key="2">
    <source>
        <dbReference type="Proteomes" id="UP000183018"/>
    </source>
</evidence>
<accession>A0A1I3PG84</accession>
<sequence length="134" mass="15278">MCQCNQYHDAVIELTHAHDRDFNFLGAKLFSSHFQTPDDSTFSPELNYSTASYECTSCGQKWYVESTPEQYPSIVFAMKYFSGAQPTDNEVQSRKQFLAILAHAGFSEGLCRFSGCKNFKLKGRELCHMHLILT</sequence>
<dbReference type="EMBL" id="FORC01000005">
    <property type="protein sequence ID" value="SFJ20694.1"/>
    <property type="molecule type" value="Genomic_DNA"/>
</dbReference>
<name>A0A1I3PG84_9GAMM</name>
<reference evidence="2" key="1">
    <citation type="submission" date="2016-10" db="EMBL/GenBank/DDBJ databases">
        <authorList>
            <person name="Varghese N."/>
            <person name="Submissions S."/>
        </authorList>
    </citation>
    <scope>NUCLEOTIDE SEQUENCE [LARGE SCALE GENOMIC DNA]</scope>
    <source>
        <strain evidence="2">LMG 22563</strain>
    </source>
</reference>
<keyword evidence="2" id="KW-1185">Reference proteome</keyword>
<gene>
    <name evidence="1" type="ORF">SAMN05216602_4289</name>
</gene>
<dbReference type="Proteomes" id="UP000183018">
    <property type="component" value="Unassembled WGS sequence"/>
</dbReference>